<proteinExistence type="predicted"/>
<evidence type="ECO:0000256" key="2">
    <source>
        <dbReference type="SAM" id="MobiDB-lite"/>
    </source>
</evidence>
<dbReference type="Proteomes" id="UP000785679">
    <property type="component" value="Unassembled WGS sequence"/>
</dbReference>
<gene>
    <name evidence="3" type="ORF">FGO68_gene9239</name>
</gene>
<dbReference type="AlphaFoldDB" id="A0A8J8P2N3"/>
<feature type="compositionally biased region" description="Polar residues" evidence="2">
    <location>
        <begin position="259"/>
        <end position="284"/>
    </location>
</feature>
<evidence type="ECO:0000313" key="4">
    <source>
        <dbReference type="Proteomes" id="UP000785679"/>
    </source>
</evidence>
<name>A0A8J8P2N3_HALGN</name>
<protein>
    <submittedName>
        <fullName evidence="3">Uncharacterized protein</fullName>
    </submittedName>
</protein>
<accession>A0A8J8P2N3</accession>
<sequence length="1259" mass="144900">MSDTLANATPFFNNHFQPPLSFGGSTTSATPMHKINQNKVISTTSSDGGSMAPSYVVSRLSQKFMEHPGFKSRKPAKQSPLRGAVQKLPSQKGQNFLSPQIEKSVGLGLSSKRQSGKQFIEKEEMRQMHQQTSQLHQQNTKLYIKINQRLSFFSPNMLNDIKQSNLPQSPQNETIALHDTQHESMFSQELQFSSRSSSREKRHSMVNRMKNNMAIDFRRKNMSSLLVDTSSQQAGYYKIRPSTRMESNMFSELHVLHQSSANQNHHQRPQNKGLQEQQPQTIDSQLGDFRYNQRLQTQEFGRRKFINRHALIQAQDQNLISLNLGHKGSSSPKDRAGMSPMNRNATTTDANSKGALSKQIKFQFSKQGVKRRITSINSPVMGMGKIIRPSTVASTPLDIKYAILKQEPVKKRREIQVPVMAKREGKSTINAESMKLLSITEILNQYKSPQKDENRTLNTSDNQSMIKYLQEPLRQSVKSGSPDTHMERPQSPEVFETLKRLSKNMSRYTVLENILSESKISQYEEKVTKEEQKRHGSALQVDSKQVKDQIKKTRIDLKRTQNVTNNILTWKGKGATVNLRTGPRFPNEFSITPGVPALCKIDIANKPQPCTILTSGVIGDLFIFASTIKTEPNESDNQGSFTNEYKLTFFQNMGKLTFSSDTPSMSSVSTYGKYSLPLVYLAFEATEVCNIKITILFGFDALRKPEDVIKAEEEAKALADEGRIHKRRVKDTKKAKKPVATGPDKMQETKTGGAIWRAEFLTALREAQSDKPMSTTGTVLHALSSDAEFEAYFKPLMSAYSKWVIEYNVAQLLQKEDYLPRFFKIIQQIKSRLKDYRVEKMIKAMNLTNYKNFLINNIDEQAEWPQLMQQRLDEKAKELDERILQVNARKEHLEESQRQKITEFAKRWDIFKNQAAIRKEEQRLEGIKQNRKHLWMVILTNHSVLRDQFYAKFKQMVDARDWQLDIIRVTRSIVYALKRIVRRRGKTFDDRQKGTMRHTFASFALQYKDNYEERAKAKIRSFLEGAFALSKLHGAFFKFKRQIEFLQNRVRHNKKVMEQHKALLKKYFDREKSRIIMTKMPTNAKDKDLQQKLQDLVQGIQQRLPDYIRNQIIDDYYKIARESFIAKYKHWLRTTTAEQQREAAYVDLSDIKAVTSTLFVSRKVRNFRDVEYELKLTPEQISVCGKMSGLVMKKYAASYSTTNANEIYKKASTGSLNSVVGQPPQKEDVRHAPAFKFIPDVLLMHQLIAKASVVLPKLL</sequence>
<keyword evidence="4" id="KW-1185">Reference proteome</keyword>
<evidence type="ECO:0000313" key="3">
    <source>
        <dbReference type="EMBL" id="TNV85798.1"/>
    </source>
</evidence>
<keyword evidence="1" id="KW-0175">Coiled coil</keyword>
<organism evidence="3 4">
    <name type="scientific">Halteria grandinella</name>
    <dbReference type="NCBI Taxonomy" id="5974"/>
    <lineage>
        <taxon>Eukaryota</taxon>
        <taxon>Sar</taxon>
        <taxon>Alveolata</taxon>
        <taxon>Ciliophora</taxon>
        <taxon>Intramacronucleata</taxon>
        <taxon>Spirotrichea</taxon>
        <taxon>Stichotrichia</taxon>
        <taxon>Sporadotrichida</taxon>
        <taxon>Halteriidae</taxon>
        <taxon>Halteria</taxon>
    </lineage>
</organism>
<feature type="region of interest" description="Disordered" evidence="2">
    <location>
        <begin position="67"/>
        <end position="99"/>
    </location>
</feature>
<dbReference type="OrthoDB" id="10689017at2759"/>
<dbReference type="EMBL" id="RRYP01001542">
    <property type="protein sequence ID" value="TNV85798.1"/>
    <property type="molecule type" value="Genomic_DNA"/>
</dbReference>
<evidence type="ECO:0000256" key="1">
    <source>
        <dbReference type="SAM" id="Coils"/>
    </source>
</evidence>
<feature type="region of interest" description="Disordered" evidence="2">
    <location>
        <begin position="259"/>
        <end position="286"/>
    </location>
</feature>
<feature type="compositionally biased region" description="Polar residues" evidence="2">
    <location>
        <begin position="88"/>
        <end position="98"/>
    </location>
</feature>
<reference evidence="3" key="1">
    <citation type="submission" date="2019-06" db="EMBL/GenBank/DDBJ databases">
        <authorList>
            <person name="Zheng W."/>
        </authorList>
    </citation>
    <scope>NUCLEOTIDE SEQUENCE</scope>
    <source>
        <strain evidence="3">QDHG01</strain>
    </source>
</reference>
<comment type="caution">
    <text evidence="3">The sequence shown here is derived from an EMBL/GenBank/DDBJ whole genome shotgun (WGS) entry which is preliminary data.</text>
</comment>
<feature type="coiled-coil region" evidence="1">
    <location>
        <begin position="869"/>
        <end position="896"/>
    </location>
</feature>